<name>A0A1G7YKB0_9ACTN</name>
<keyword evidence="3" id="KW-1185">Reference proteome</keyword>
<protein>
    <recommendedName>
        <fullName evidence="1">IrrE N-terminal-like domain-containing protein</fullName>
    </recommendedName>
</protein>
<gene>
    <name evidence="2" type="ORF">SAMN05660324_3974</name>
</gene>
<dbReference type="AlphaFoldDB" id="A0A1G7YKB0"/>
<dbReference type="EMBL" id="FNCF01000007">
    <property type="protein sequence ID" value="SDG96270.1"/>
    <property type="molecule type" value="Genomic_DNA"/>
</dbReference>
<proteinExistence type="predicted"/>
<sequence>MYDPWADLAARPDIICRTCPLPVGEGMWFPDLQSIALDERLDRVGRRSALAHELVHVDHGDVQVAGCGPDGPRQARRQEARADQKAARRLIRVAALAAALATHPHDVAAAADDLDVTVHLLVVRIEHLHAAEQRDLRTHLDSHGDVAA</sequence>
<evidence type="ECO:0000313" key="2">
    <source>
        <dbReference type="EMBL" id="SDG96270.1"/>
    </source>
</evidence>
<dbReference type="RefSeq" id="WP_091067660.1">
    <property type="nucleotide sequence ID" value="NZ_FNCF01000007.1"/>
</dbReference>
<evidence type="ECO:0000313" key="3">
    <source>
        <dbReference type="Proteomes" id="UP000198863"/>
    </source>
</evidence>
<dbReference type="Pfam" id="PF06114">
    <property type="entry name" value="Peptidase_M78"/>
    <property type="match status" value="1"/>
</dbReference>
<dbReference type="InterPro" id="IPR010359">
    <property type="entry name" value="IrrE_HExxH"/>
</dbReference>
<organism evidence="2 3">
    <name type="scientific">Klenkia brasiliensis</name>
    <dbReference type="NCBI Taxonomy" id="333142"/>
    <lineage>
        <taxon>Bacteria</taxon>
        <taxon>Bacillati</taxon>
        <taxon>Actinomycetota</taxon>
        <taxon>Actinomycetes</taxon>
        <taxon>Geodermatophilales</taxon>
        <taxon>Geodermatophilaceae</taxon>
        <taxon>Klenkia</taxon>
    </lineage>
</organism>
<dbReference type="Proteomes" id="UP000198863">
    <property type="component" value="Unassembled WGS sequence"/>
</dbReference>
<reference evidence="3" key="1">
    <citation type="submission" date="2016-10" db="EMBL/GenBank/DDBJ databases">
        <authorList>
            <person name="Varghese N."/>
            <person name="Submissions S."/>
        </authorList>
    </citation>
    <scope>NUCLEOTIDE SEQUENCE [LARGE SCALE GENOMIC DNA]</scope>
    <source>
        <strain evidence="3">DSM 44526</strain>
    </source>
</reference>
<feature type="domain" description="IrrE N-terminal-like" evidence="1">
    <location>
        <begin position="32"/>
        <end position="125"/>
    </location>
</feature>
<accession>A0A1G7YKB0</accession>
<evidence type="ECO:0000259" key="1">
    <source>
        <dbReference type="Pfam" id="PF06114"/>
    </source>
</evidence>